<gene>
    <name evidence="1" type="ORF">L914_19116</name>
</gene>
<sequence length="46" mass="5016">TFFLLVGGLHSTSGGHNRIGLALELPLEREKLPESYLKGRGLKGPR</sequence>
<dbReference type="Proteomes" id="UP000054532">
    <property type="component" value="Unassembled WGS sequence"/>
</dbReference>
<organism evidence="1">
    <name type="scientific">Phytophthora nicotianae</name>
    <name type="common">Potato buckeye rot agent</name>
    <name type="synonym">Phytophthora parasitica</name>
    <dbReference type="NCBI Taxonomy" id="4792"/>
    <lineage>
        <taxon>Eukaryota</taxon>
        <taxon>Sar</taxon>
        <taxon>Stramenopiles</taxon>
        <taxon>Oomycota</taxon>
        <taxon>Peronosporomycetes</taxon>
        <taxon>Peronosporales</taxon>
        <taxon>Peronosporaceae</taxon>
        <taxon>Phytophthora</taxon>
    </lineage>
</organism>
<evidence type="ECO:0000313" key="1">
    <source>
        <dbReference type="EMBL" id="ETM33684.1"/>
    </source>
</evidence>
<dbReference type="EMBL" id="KI695961">
    <property type="protein sequence ID" value="ETM33684.1"/>
    <property type="molecule type" value="Genomic_DNA"/>
</dbReference>
<accession>W2MDV2</accession>
<protein>
    <submittedName>
        <fullName evidence="1">Uncharacterized protein</fullName>
    </submittedName>
</protein>
<feature type="non-terminal residue" evidence="1">
    <location>
        <position position="1"/>
    </location>
</feature>
<proteinExistence type="predicted"/>
<dbReference type="AlphaFoldDB" id="W2MDV2"/>
<name>W2MDV2_PHYNI</name>
<reference evidence="1" key="1">
    <citation type="submission" date="2013-11" db="EMBL/GenBank/DDBJ databases">
        <title>The Genome Sequence of Phytophthora parasitica IAC_01/95.</title>
        <authorList>
            <consortium name="The Broad Institute Genomics Platform"/>
            <person name="Russ C."/>
            <person name="Tyler B."/>
            <person name="Panabieres F."/>
            <person name="Shan W."/>
            <person name="Tripathy S."/>
            <person name="Grunwald N."/>
            <person name="Machado M."/>
            <person name="Johnson C.S."/>
            <person name="Arredondo F."/>
            <person name="Hong C."/>
            <person name="Coffey M."/>
            <person name="Young S.K."/>
            <person name="Zeng Q."/>
            <person name="Gargeya S."/>
            <person name="Fitzgerald M."/>
            <person name="Abouelleil A."/>
            <person name="Alvarado L."/>
            <person name="Chapman S.B."/>
            <person name="Gainer-Dewar J."/>
            <person name="Goldberg J."/>
            <person name="Griggs A."/>
            <person name="Gujja S."/>
            <person name="Hansen M."/>
            <person name="Howarth C."/>
            <person name="Imamovic A."/>
            <person name="Ireland A."/>
            <person name="Larimer J."/>
            <person name="McCowan C."/>
            <person name="Murphy C."/>
            <person name="Pearson M."/>
            <person name="Poon T.W."/>
            <person name="Priest M."/>
            <person name="Roberts A."/>
            <person name="Saif S."/>
            <person name="Shea T."/>
            <person name="Sykes S."/>
            <person name="Wortman J."/>
            <person name="Nusbaum C."/>
            <person name="Birren B."/>
        </authorList>
    </citation>
    <scope>NUCLEOTIDE SEQUENCE [LARGE SCALE GENOMIC DNA]</scope>
    <source>
        <strain evidence="1">IAC_01/95</strain>
    </source>
</reference>